<feature type="compositionally biased region" description="Basic and acidic residues" evidence="1">
    <location>
        <begin position="118"/>
        <end position="136"/>
    </location>
</feature>
<organism evidence="2 3">
    <name type="scientific">Streptococcus mitis</name>
    <dbReference type="NCBI Taxonomy" id="28037"/>
    <lineage>
        <taxon>Bacteria</taxon>
        <taxon>Bacillati</taxon>
        <taxon>Bacillota</taxon>
        <taxon>Bacilli</taxon>
        <taxon>Lactobacillales</taxon>
        <taxon>Streptococcaceae</taxon>
        <taxon>Streptococcus</taxon>
        <taxon>Streptococcus mitis group</taxon>
    </lineage>
</organism>
<feature type="region of interest" description="Disordered" evidence="1">
    <location>
        <begin position="86"/>
        <end position="164"/>
    </location>
</feature>
<dbReference type="AlphaFoldDB" id="A0A150NLS4"/>
<evidence type="ECO:0000313" key="2">
    <source>
        <dbReference type="EMBL" id="KYF34350.1"/>
    </source>
</evidence>
<gene>
    <name evidence="2" type="ORF">SMI10712_00104</name>
</gene>
<reference evidence="2 3" key="1">
    <citation type="submission" date="2016-01" db="EMBL/GenBank/DDBJ databases">
        <title>Highly variable Streptococcus oralis are common among viridans streptococci isolated from primates.</title>
        <authorList>
            <person name="Denapaite D."/>
            <person name="Rieger M."/>
            <person name="Koendgen S."/>
            <person name="Brueckner R."/>
            <person name="Ochigava I."/>
            <person name="Kappeler P."/>
            <person name="Maetz-Rensing K."/>
            <person name="Leendertz F."/>
            <person name="Hakenbeck R."/>
        </authorList>
    </citation>
    <scope>NUCLEOTIDE SEQUENCE [LARGE SCALE GENOMIC DNA]</scope>
    <source>
        <strain evidence="2 3">10712</strain>
    </source>
</reference>
<feature type="compositionally biased region" description="Polar residues" evidence="1">
    <location>
        <begin position="86"/>
        <end position="99"/>
    </location>
</feature>
<proteinExistence type="predicted"/>
<protein>
    <submittedName>
        <fullName evidence="2">Uncharacterized protein</fullName>
    </submittedName>
</protein>
<accession>A0A150NLS4</accession>
<sequence>MDFLNYLVWMIGHNHGLHPFLLGKDRICHTARDKDGNHRVESVFPTKGQTCYQHDSPIYQERNTTNILTRFLANSQADDIRSTTGDIISKSKTNPQAHDNTPKKGIDNGILRQGRHRDKLDKEGTHGYRDKGKDGKFMPNLIPSQDHQRKINGIEGQRNRDMKTKPVITQGRDNLCQTCRTTRIHMSWLEKEIDRYC</sequence>
<dbReference type="Proteomes" id="UP000075618">
    <property type="component" value="Unassembled WGS sequence"/>
</dbReference>
<evidence type="ECO:0000313" key="3">
    <source>
        <dbReference type="Proteomes" id="UP000075618"/>
    </source>
</evidence>
<comment type="caution">
    <text evidence="2">The sequence shown here is derived from an EMBL/GenBank/DDBJ whole genome shotgun (WGS) entry which is preliminary data.</text>
</comment>
<name>A0A150NLS4_STRMT</name>
<evidence type="ECO:0000256" key="1">
    <source>
        <dbReference type="SAM" id="MobiDB-lite"/>
    </source>
</evidence>
<dbReference type="EMBL" id="LROT01000014">
    <property type="protein sequence ID" value="KYF34350.1"/>
    <property type="molecule type" value="Genomic_DNA"/>
</dbReference>
<dbReference type="PATRIC" id="fig|28037.237.peg.638"/>